<name>A0A835EA60_9POAL</name>
<accession>A0A835EA60</accession>
<dbReference type="AlphaFoldDB" id="A0A835EA60"/>
<feature type="region of interest" description="Disordered" evidence="1">
    <location>
        <begin position="73"/>
        <end position="190"/>
    </location>
</feature>
<evidence type="ECO:0000313" key="2">
    <source>
        <dbReference type="EMBL" id="KAF8672914.1"/>
    </source>
</evidence>
<sequence>MEIMRYQEEKKSLESRKNSSRSRGVEKKGRQAEEETLASGARHGGDSPELRRRGRREALVPVTILLVRACPEAAQGESATPSRRSKNPPSPLPDLTRRLTDLNHGPDQAESPASPTASAPGRAEEDSAPAAPERSAGSAEDAAAAAAQKDQGADKPAAAAAESSKRKKEPEQQQPAAPWAKLLSQCSQVR</sequence>
<keyword evidence="3" id="KW-1185">Reference proteome</keyword>
<dbReference type="Proteomes" id="UP000636709">
    <property type="component" value="Unassembled WGS sequence"/>
</dbReference>
<organism evidence="2 3">
    <name type="scientific">Digitaria exilis</name>
    <dbReference type="NCBI Taxonomy" id="1010633"/>
    <lineage>
        <taxon>Eukaryota</taxon>
        <taxon>Viridiplantae</taxon>
        <taxon>Streptophyta</taxon>
        <taxon>Embryophyta</taxon>
        <taxon>Tracheophyta</taxon>
        <taxon>Spermatophyta</taxon>
        <taxon>Magnoliopsida</taxon>
        <taxon>Liliopsida</taxon>
        <taxon>Poales</taxon>
        <taxon>Poaceae</taxon>
        <taxon>PACMAD clade</taxon>
        <taxon>Panicoideae</taxon>
        <taxon>Panicodae</taxon>
        <taxon>Paniceae</taxon>
        <taxon>Anthephorinae</taxon>
        <taxon>Digitaria</taxon>
    </lineage>
</organism>
<dbReference type="EMBL" id="JACEFO010002213">
    <property type="protein sequence ID" value="KAF8672914.1"/>
    <property type="molecule type" value="Genomic_DNA"/>
</dbReference>
<feature type="compositionally biased region" description="Basic and acidic residues" evidence="1">
    <location>
        <begin position="1"/>
        <end position="33"/>
    </location>
</feature>
<reference evidence="2" key="1">
    <citation type="submission" date="2020-07" db="EMBL/GenBank/DDBJ databases">
        <title>Genome sequence and genetic diversity analysis of an under-domesticated orphan crop, white fonio (Digitaria exilis).</title>
        <authorList>
            <person name="Bennetzen J.L."/>
            <person name="Chen S."/>
            <person name="Ma X."/>
            <person name="Wang X."/>
            <person name="Yssel A.E.J."/>
            <person name="Chaluvadi S.R."/>
            <person name="Johnson M."/>
            <person name="Gangashetty P."/>
            <person name="Hamidou F."/>
            <person name="Sanogo M.D."/>
            <person name="Zwaenepoel A."/>
            <person name="Wallace J."/>
            <person name="Van De Peer Y."/>
            <person name="Van Deynze A."/>
        </authorList>
    </citation>
    <scope>NUCLEOTIDE SEQUENCE</scope>
    <source>
        <tissue evidence="2">Leaves</tissue>
    </source>
</reference>
<feature type="compositionally biased region" description="Low complexity" evidence="1">
    <location>
        <begin position="133"/>
        <end position="162"/>
    </location>
</feature>
<feature type="compositionally biased region" description="Low complexity" evidence="1">
    <location>
        <begin position="111"/>
        <end position="120"/>
    </location>
</feature>
<evidence type="ECO:0000256" key="1">
    <source>
        <dbReference type="SAM" id="MobiDB-lite"/>
    </source>
</evidence>
<evidence type="ECO:0000313" key="3">
    <source>
        <dbReference type="Proteomes" id="UP000636709"/>
    </source>
</evidence>
<proteinExistence type="predicted"/>
<comment type="caution">
    <text evidence="2">The sequence shown here is derived from an EMBL/GenBank/DDBJ whole genome shotgun (WGS) entry which is preliminary data.</text>
</comment>
<feature type="region of interest" description="Disordered" evidence="1">
    <location>
        <begin position="1"/>
        <end position="57"/>
    </location>
</feature>
<protein>
    <submittedName>
        <fullName evidence="2">Uncharacterized protein</fullName>
    </submittedName>
</protein>
<gene>
    <name evidence="2" type="ORF">HU200_049139</name>
</gene>